<keyword evidence="1" id="KW-0472">Membrane</keyword>
<dbReference type="EMBL" id="FMAU01000004">
    <property type="protein sequence ID" value="SCC22558.1"/>
    <property type="molecule type" value="Genomic_DNA"/>
</dbReference>
<evidence type="ECO:0000313" key="2">
    <source>
        <dbReference type="EMBL" id="SCC22558.1"/>
    </source>
</evidence>
<protein>
    <submittedName>
        <fullName evidence="2">Pilus assembly protein Flp/PilA</fullName>
    </submittedName>
</protein>
<evidence type="ECO:0000256" key="1">
    <source>
        <dbReference type="SAM" id="Phobius"/>
    </source>
</evidence>
<accession>A0A1C4CU07</accession>
<reference evidence="3" key="1">
    <citation type="submission" date="2016-08" db="EMBL/GenBank/DDBJ databases">
        <authorList>
            <person name="Varghese N."/>
            <person name="Submissions Spin"/>
        </authorList>
    </citation>
    <scope>NUCLEOTIDE SEQUENCE [LARGE SCALE GENOMIC DNA]</scope>
    <source>
        <strain evidence="3">SGD-1123</strain>
    </source>
</reference>
<feature type="transmembrane region" description="Helical" evidence="1">
    <location>
        <begin position="20"/>
        <end position="38"/>
    </location>
</feature>
<gene>
    <name evidence="2" type="ORF">GA0061094_3233</name>
</gene>
<name>A0A1C4CU07_9BACI</name>
<keyword evidence="3" id="KW-1185">Reference proteome</keyword>
<evidence type="ECO:0000313" key="3">
    <source>
        <dbReference type="Proteomes" id="UP000181997"/>
    </source>
</evidence>
<dbReference type="AlphaFoldDB" id="A0A1C4CU07"/>
<dbReference type="Proteomes" id="UP000181997">
    <property type="component" value="Unassembled WGS sequence"/>
</dbReference>
<organism evidence="2 3">
    <name type="scientific">[Bacillus] enclensis</name>
    <dbReference type="NCBI Taxonomy" id="1402860"/>
    <lineage>
        <taxon>Bacteria</taxon>
        <taxon>Bacillati</taxon>
        <taxon>Bacillota</taxon>
        <taxon>Bacilli</taxon>
        <taxon>Bacillales</taxon>
        <taxon>Bacillaceae</taxon>
        <taxon>Rossellomorea</taxon>
    </lineage>
</organism>
<keyword evidence="1" id="KW-1133">Transmembrane helix</keyword>
<dbReference type="RefSeq" id="WP_141687741.1">
    <property type="nucleotide sequence ID" value="NZ_FMAU01000004.1"/>
</dbReference>
<proteinExistence type="predicted"/>
<keyword evidence="1" id="KW-0812">Transmembrane</keyword>
<sequence>MVNKLKQLVVEEEGQGLSEYGLVLAGVVAVVAIAVALLETEIRGLFTNLLP</sequence>